<evidence type="ECO:0000256" key="1">
    <source>
        <dbReference type="ARBA" id="ARBA00006484"/>
    </source>
</evidence>
<proteinExistence type="inferred from homology"/>
<comment type="similarity">
    <text evidence="1">Belongs to the short-chain dehydrogenases/reductases (SDR) family.</text>
</comment>
<organism evidence="5 6">
    <name type="scientific">Elsinoe australis</name>
    <dbReference type="NCBI Taxonomy" id="40998"/>
    <lineage>
        <taxon>Eukaryota</taxon>
        <taxon>Fungi</taxon>
        <taxon>Dikarya</taxon>
        <taxon>Ascomycota</taxon>
        <taxon>Pezizomycotina</taxon>
        <taxon>Dothideomycetes</taxon>
        <taxon>Dothideomycetidae</taxon>
        <taxon>Myriangiales</taxon>
        <taxon>Elsinoaceae</taxon>
        <taxon>Elsinoe</taxon>
    </lineage>
</organism>
<protein>
    <submittedName>
        <fullName evidence="5">Uncharacterized protein</fullName>
    </submittedName>
</protein>
<name>A0A4U7B1N4_9PEZI</name>
<dbReference type="PRINTS" id="PR00080">
    <property type="entry name" value="SDRFAMILY"/>
</dbReference>
<dbReference type="Gene3D" id="3.40.50.720">
    <property type="entry name" value="NAD(P)-binding Rossmann-like Domain"/>
    <property type="match status" value="1"/>
</dbReference>
<evidence type="ECO:0000256" key="4">
    <source>
        <dbReference type="ARBA" id="ARBA00023308"/>
    </source>
</evidence>
<keyword evidence="4" id="KW-0684">Rhamnose metabolism</keyword>
<keyword evidence="3" id="KW-0560">Oxidoreductase</keyword>
<dbReference type="EMBL" id="PTQR01000065">
    <property type="protein sequence ID" value="TKX22626.1"/>
    <property type="molecule type" value="Genomic_DNA"/>
</dbReference>
<dbReference type="GO" id="GO:0048038">
    <property type="term" value="F:quinone binding"/>
    <property type="evidence" value="ECO:0007669"/>
    <property type="project" value="TreeGrafter"/>
</dbReference>
<dbReference type="PRINTS" id="PR00081">
    <property type="entry name" value="GDHRDH"/>
</dbReference>
<evidence type="ECO:0000256" key="2">
    <source>
        <dbReference type="ARBA" id="ARBA00022857"/>
    </source>
</evidence>
<dbReference type="InterPro" id="IPR036291">
    <property type="entry name" value="NAD(P)-bd_dom_sf"/>
</dbReference>
<dbReference type="SUPFAM" id="SSF51735">
    <property type="entry name" value="NAD(P)-binding Rossmann-fold domains"/>
    <property type="match status" value="1"/>
</dbReference>
<dbReference type="PANTHER" id="PTHR42760:SF83">
    <property type="entry name" value="(3R)-3-HYDROXYACYL-COA DEHYDROGENASE"/>
    <property type="match status" value="1"/>
</dbReference>
<gene>
    <name evidence="5" type="ORF">C1H76_5156</name>
</gene>
<dbReference type="AlphaFoldDB" id="A0A4U7B1N4"/>
<dbReference type="Proteomes" id="UP000308133">
    <property type="component" value="Unassembled WGS sequence"/>
</dbReference>
<evidence type="ECO:0000313" key="6">
    <source>
        <dbReference type="Proteomes" id="UP000308133"/>
    </source>
</evidence>
<dbReference type="GO" id="GO:0016616">
    <property type="term" value="F:oxidoreductase activity, acting on the CH-OH group of donors, NAD or NADP as acceptor"/>
    <property type="evidence" value="ECO:0007669"/>
    <property type="project" value="TreeGrafter"/>
</dbReference>
<dbReference type="GO" id="GO:0019301">
    <property type="term" value="P:rhamnose catabolic process"/>
    <property type="evidence" value="ECO:0007669"/>
    <property type="project" value="UniProtKB-ARBA"/>
</dbReference>
<comment type="caution">
    <text evidence="5">The sequence shown here is derived from an EMBL/GenBank/DDBJ whole genome shotgun (WGS) entry which is preliminary data.</text>
</comment>
<accession>A0A4U7B1N4</accession>
<evidence type="ECO:0000313" key="5">
    <source>
        <dbReference type="EMBL" id="TKX22626.1"/>
    </source>
</evidence>
<dbReference type="GO" id="GO:0006633">
    <property type="term" value="P:fatty acid biosynthetic process"/>
    <property type="evidence" value="ECO:0007669"/>
    <property type="project" value="TreeGrafter"/>
</dbReference>
<dbReference type="Pfam" id="PF13561">
    <property type="entry name" value="adh_short_C2"/>
    <property type="match status" value="1"/>
</dbReference>
<dbReference type="InterPro" id="IPR002347">
    <property type="entry name" value="SDR_fam"/>
</dbReference>
<dbReference type="FunFam" id="3.40.50.720:FF:000417">
    <property type="entry name" value="Glucose 1-dehydrogenase, putative"/>
    <property type="match status" value="1"/>
</dbReference>
<reference evidence="5 6" key="1">
    <citation type="submission" date="2018-02" db="EMBL/GenBank/DDBJ databases">
        <title>Draft genome sequences of Elsinoe sp., causing black scab on jojoba.</title>
        <authorList>
            <person name="Stodart B."/>
            <person name="Jeffress S."/>
            <person name="Ash G."/>
            <person name="Arun Chinnappa K."/>
        </authorList>
    </citation>
    <scope>NUCLEOTIDE SEQUENCE [LARGE SCALE GENOMIC DNA]</scope>
    <source>
        <strain evidence="5 6">Hillstone_2</strain>
    </source>
</reference>
<dbReference type="PANTHER" id="PTHR42760">
    <property type="entry name" value="SHORT-CHAIN DEHYDROGENASES/REDUCTASES FAMILY MEMBER"/>
    <property type="match status" value="1"/>
</dbReference>
<evidence type="ECO:0000256" key="3">
    <source>
        <dbReference type="ARBA" id="ARBA00023002"/>
    </source>
</evidence>
<keyword evidence="2" id="KW-0521">NADP</keyword>
<sequence length="274" mass="29154">MASFVFPLLKGKTAAITGGTTGIGRAISLEYIRQGCNVAVNHLGFPHDANLRSSLLEEAARIREESKSEEKYMAGEMIDVKGDVTSTADCKNLVQEAVDRWGKLDVFVANAGIFKPAPFLELEESQVESTMRTNLHGCFYACQAAARQMVKQGHGGSIIGISSISALQGGRFQTHYTPTKAGILSLMQSMAVALGEHNIRCNALLPGTINTQLAAEEIGNEVSRKKLEAKIALGRAGEAREIAGPAVFLANDAMSSFVTGAGLLADGGMYAYLQ</sequence>